<dbReference type="Proteomes" id="UP000503286">
    <property type="component" value="Segment"/>
</dbReference>
<dbReference type="EMBL" id="MT259468">
    <property type="protein sequence ID" value="XPQ50160.1"/>
    <property type="molecule type" value="Genomic_DNA"/>
</dbReference>
<sequence length="33" mass="3534">MIIRCAFEQVPELCAGLVKQGVQFTCAETSGGF</sequence>
<evidence type="ECO:0000313" key="2">
    <source>
        <dbReference type="Proteomes" id="UP000503286"/>
    </source>
</evidence>
<reference evidence="1" key="1">
    <citation type="submission" date="2020-03" db="EMBL/GenBank/DDBJ databases">
        <title>Complete genome sequence of Aeromonas phage PS.</title>
        <authorList>
            <person name="Tagunde S.N."/>
            <person name="Newase S.K."/>
            <person name="Nagar V."/>
            <person name="Kapadnis B.P."/>
            <person name="Pandit S.V."/>
        </authorList>
    </citation>
    <scope>NUCLEOTIDE SEQUENCE</scope>
</reference>
<organism evidence="1 2">
    <name type="scientific">Aeromonas phage PS</name>
    <dbReference type="NCBI Taxonomy" id="2723762"/>
    <lineage>
        <taxon>Viruses</taxon>
        <taxon>Duplodnaviria</taxon>
        <taxon>Heunggongvirae</taxon>
        <taxon>Uroviricota</taxon>
        <taxon>Caudoviricetes</taxon>
        <taxon>Autographivirales</taxon>
        <taxon>Autoscriptoviridae</taxon>
        <taxon>Savitribaivirus</taxon>
        <taxon>Savitribaivirus PS</taxon>
    </lineage>
</organism>
<name>A0AC61ZUB2_9CAUD</name>
<proteinExistence type="predicted"/>
<protein>
    <submittedName>
        <fullName evidence="1">Uncharacterized protein</fullName>
    </submittedName>
</protein>
<evidence type="ECO:0000313" key="1">
    <source>
        <dbReference type="EMBL" id="XPQ50160.1"/>
    </source>
</evidence>
<keyword evidence="2" id="KW-1185">Reference proteome</keyword>
<accession>A0AC61ZUB2</accession>